<evidence type="ECO:0000256" key="2">
    <source>
        <dbReference type="ARBA" id="ARBA00009533"/>
    </source>
</evidence>
<dbReference type="EC" id="4.1.1.28" evidence="8"/>
<dbReference type="Gene3D" id="3.60.10.10">
    <property type="entry name" value="Endonuclease/exonuclease/phosphatase"/>
    <property type="match status" value="1"/>
</dbReference>
<dbReference type="InterPro" id="IPR015421">
    <property type="entry name" value="PyrdxlP-dep_Trfase_major"/>
</dbReference>
<dbReference type="EMBL" id="CAJNOC010000330">
    <property type="protein sequence ID" value="CAF0746170.1"/>
    <property type="molecule type" value="Genomic_DNA"/>
</dbReference>
<proteinExistence type="inferred from homology"/>
<dbReference type="GO" id="GO:0030170">
    <property type="term" value="F:pyridoxal phosphate binding"/>
    <property type="evidence" value="ECO:0007669"/>
    <property type="project" value="InterPro"/>
</dbReference>
<evidence type="ECO:0000256" key="3">
    <source>
        <dbReference type="ARBA" id="ARBA00011738"/>
    </source>
</evidence>
<dbReference type="InterPro" id="IPR015422">
    <property type="entry name" value="PyrdxlP-dep_Trfase_small"/>
</dbReference>
<feature type="domain" description="Endonuclease/exonuclease/phosphatase" evidence="12">
    <location>
        <begin position="4"/>
        <end position="219"/>
    </location>
</feature>
<keyword evidence="6 11" id="KW-0663">Pyridoxal phosphate</keyword>
<organism evidence="13 14">
    <name type="scientific">Brachionus calyciflorus</name>
    <dbReference type="NCBI Taxonomy" id="104777"/>
    <lineage>
        <taxon>Eukaryota</taxon>
        <taxon>Metazoa</taxon>
        <taxon>Spiralia</taxon>
        <taxon>Gnathifera</taxon>
        <taxon>Rotifera</taxon>
        <taxon>Eurotatoria</taxon>
        <taxon>Monogononta</taxon>
        <taxon>Pseudotrocha</taxon>
        <taxon>Ploima</taxon>
        <taxon>Brachionidae</taxon>
        <taxon>Brachionus</taxon>
    </lineage>
</organism>
<dbReference type="Pfam" id="PF03372">
    <property type="entry name" value="Exo_endo_phos"/>
    <property type="match status" value="1"/>
</dbReference>
<name>A0A813P1W9_9BILA</name>
<dbReference type="GO" id="GO:0004058">
    <property type="term" value="F:aromatic-L-amino-acid decarboxylase activity"/>
    <property type="evidence" value="ECO:0007669"/>
    <property type="project" value="TreeGrafter"/>
</dbReference>
<accession>A0A813P1W9</accession>
<dbReference type="InterPro" id="IPR036691">
    <property type="entry name" value="Endo/exonu/phosph_ase_sf"/>
</dbReference>
<evidence type="ECO:0000256" key="6">
    <source>
        <dbReference type="ARBA" id="ARBA00022898"/>
    </source>
</evidence>
<protein>
    <recommendedName>
        <fullName evidence="9">Aromatic-L-amino-acid decarboxylase</fullName>
        <ecNumber evidence="8">4.1.1.28</ecNumber>
    </recommendedName>
    <alternativeName>
        <fullName evidence="10">DOPA decarboxylase</fullName>
    </alternativeName>
</protein>
<dbReference type="GO" id="GO:0006584">
    <property type="term" value="P:catecholamine metabolic process"/>
    <property type="evidence" value="ECO:0007669"/>
    <property type="project" value="TreeGrafter"/>
</dbReference>
<keyword evidence="4" id="KW-0127">Catecholamine biosynthesis</keyword>
<dbReference type="Gene3D" id="3.40.640.10">
    <property type="entry name" value="Type I PLP-dependent aspartate aminotransferase-like (Major domain)"/>
    <property type="match status" value="1"/>
</dbReference>
<dbReference type="PANTHER" id="PTHR11999">
    <property type="entry name" value="GROUP II PYRIDOXAL-5-PHOSPHATE DECARBOXYLASE"/>
    <property type="match status" value="1"/>
</dbReference>
<dbReference type="OrthoDB" id="639767at2759"/>
<dbReference type="Pfam" id="PF00282">
    <property type="entry name" value="Pyridoxal_deC"/>
    <property type="match status" value="1"/>
</dbReference>
<dbReference type="FunFam" id="3.90.1150.10:FF:000018">
    <property type="entry name" value="Histidine decarboxylase"/>
    <property type="match status" value="1"/>
</dbReference>
<dbReference type="InterPro" id="IPR021115">
    <property type="entry name" value="Pyridoxal-P_BS"/>
</dbReference>
<sequence length="674" mass="78885">MKIATLNVGDINNNSEYLNNLIIDHNIVCIQEHWAVKKDTICQNIYSLDRQIFFSPALKKSKKGRPAGGLAFIVNKDLKCRVKFISHRIGYLKVGNLVIINVYLPFYSGVIEDMTEYDLELAHLDEIISTTTDRVFIMGDFNTDIVKTHHNSIELLKLIKRKNLTIVDIVQIQEIDYTYHKIIKNRVVTSWIDHVICRKIDLNKIKTKIVESSLNIGDHKGISSIIYDIREIQHVKQIDKLKRPKIKWLNNQQILIYRSEIEKQINICGDLTENIYLFLDNNNNDQERLKVMLTEAINKISSIMVGSTTKVMDQIAKFSKGKKKIGQKKYNRWWDSTIKELHKAQIDSFLKYKNSNFNLDEKLMYIEIKRKFRQQKRFNLAIKRNRITHSSFERATLLAPVTCRKLQVDEKYSLRGDTLLSAIEKDKKEGLIPFLVCATLGTTSICSYDNLQELGPVCRDNNIWLHIDAAYAGSAFICPEFRPYLKGVEFSDSFNFNPHKWLQVAFDCSALWIKNRSFLVDSFNVDPVYLKYENQNVAPDFRHWQIPLGRRFRSLKLWFVLRLYGVKGLQNFIRQHVDLAKYFETLVNKDNRFEIVGEVTLGLVCFRLKQSNELNENLLKIITQDKKIYMVPSKINDTYFMRFVICSSNIEKRHIDFAWENILKHTEILLKNSD</sequence>
<dbReference type="InterPro" id="IPR005135">
    <property type="entry name" value="Endo/exonuclease/phosphatase"/>
</dbReference>
<evidence type="ECO:0000313" key="14">
    <source>
        <dbReference type="Proteomes" id="UP000663879"/>
    </source>
</evidence>
<dbReference type="PANTHER" id="PTHR11999:SF167">
    <property type="entry name" value="AROMATIC-L-AMINO-ACID DECARBOXYLASE"/>
    <property type="match status" value="1"/>
</dbReference>
<dbReference type="InterPro" id="IPR015424">
    <property type="entry name" value="PyrdxlP-dep_Trfase"/>
</dbReference>
<dbReference type="AlphaFoldDB" id="A0A813P1W9"/>
<comment type="cofactor">
    <cofactor evidence="1 11">
        <name>pyridoxal 5'-phosphate</name>
        <dbReference type="ChEBI" id="CHEBI:597326"/>
    </cofactor>
</comment>
<dbReference type="GO" id="GO:0019752">
    <property type="term" value="P:carboxylic acid metabolic process"/>
    <property type="evidence" value="ECO:0007669"/>
    <property type="project" value="InterPro"/>
</dbReference>
<evidence type="ECO:0000256" key="4">
    <source>
        <dbReference type="ARBA" id="ARBA00022584"/>
    </source>
</evidence>
<dbReference type="PROSITE" id="PS00392">
    <property type="entry name" value="DDC_GAD_HDC_YDC"/>
    <property type="match status" value="1"/>
</dbReference>
<dbReference type="Proteomes" id="UP000663879">
    <property type="component" value="Unassembled WGS sequence"/>
</dbReference>
<comment type="caution">
    <text evidence="13">The sequence shown here is derived from an EMBL/GenBank/DDBJ whole genome shotgun (WGS) entry which is preliminary data.</text>
</comment>
<dbReference type="InterPro" id="IPR002129">
    <property type="entry name" value="PyrdxlP-dep_de-COase"/>
</dbReference>
<evidence type="ECO:0000259" key="12">
    <source>
        <dbReference type="Pfam" id="PF03372"/>
    </source>
</evidence>
<dbReference type="Gene3D" id="3.90.1150.10">
    <property type="entry name" value="Aspartate Aminotransferase, domain 1"/>
    <property type="match status" value="1"/>
</dbReference>
<evidence type="ECO:0000256" key="7">
    <source>
        <dbReference type="ARBA" id="ARBA00023239"/>
    </source>
</evidence>
<dbReference type="GO" id="GO:0005737">
    <property type="term" value="C:cytoplasm"/>
    <property type="evidence" value="ECO:0007669"/>
    <property type="project" value="TreeGrafter"/>
</dbReference>
<keyword evidence="5" id="KW-0210">Decarboxylase</keyword>
<dbReference type="InterPro" id="IPR010977">
    <property type="entry name" value="Aromatic_deC"/>
</dbReference>
<evidence type="ECO:0000256" key="8">
    <source>
        <dbReference type="ARBA" id="ARBA00038886"/>
    </source>
</evidence>
<keyword evidence="14" id="KW-1185">Reference proteome</keyword>
<evidence type="ECO:0000256" key="10">
    <source>
        <dbReference type="ARBA" id="ARBA00041275"/>
    </source>
</evidence>
<evidence type="ECO:0000256" key="5">
    <source>
        <dbReference type="ARBA" id="ARBA00022793"/>
    </source>
</evidence>
<feature type="modified residue" description="N6-(pyridoxal phosphate)lysine" evidence="11">
    <location>
        <position position="500"/>
    </location>
</feature>
<comment type="subunit">
    <text evidence="3">Homodimer.</text>
</comment>
<keyword evidence="7" id="KW-0456">Lyase</keyword>
<evidence type="ECO:0000256" key="9">
    <source>
        <dbReference type="ARBA" id="ARBA00040968"/>
    </source>
</evidence>
<evidence type="ECO:0000256" key="1">
    <source>
        <dbReference type="ARBA" id="ARBA00001933"/>
    </source>
</evidence>
<dbReference type="SUPFAM" id="SSF53383">
    <property type="entry name" value="PLP-dependent transferases"/>
    <property type="match status" value="1"/>
</dbReference>
<gene>
    <name evidence="13" type="ORF">OXX778_LOCUS3661</name>
</gene>
<comment type="similarity">
    <text evidence="2">Belongs to the group II decarboxylase family.</text>
</comment>
<evidence type="ECO:0000256" key="11">
    <source>
        <dbReference type="PIRSR" id="PIRSR602129-50"/>
    </source>
</evidence>
<evidence type="ECO:0000313" key="13">
    <source>
        <dbReference type="EMBL" id="CAF0746170.1"/>
    </source>
</evidence>
<reference evidence="13" key="1">
    <citation type="submission" date="2021-02" db="EMBL/GenBank/DDBJ databases">
        <authorList>
            <person name="Nowell W R."/>
        </authorList>
    </citation>
    <scope>NUCLEOTIDE SEQUENCE</scope>
    <source>
        <strain evidence="13">Ploen Becks lab</strain>
    </source>
</reference>
<dbReference type="GO" id="GO:0042427">
    <property type="term" value="P:serotonin biosynthetic process"/>
    <property type="evidence" value="ECO:0007669"/>
    <property type="project" value="TreeGrafter"/>
</dbReference>
<dbReference type="SUPFAM" id="SSF56219">
    <property type="entry name" value="DNase I-like"/>
    <property type="match status" value="1"/>
</dbReference>